<organism evidence="4">
    <name type="scientific">Nothobranchius furzeri</name>
    <name type="common">Turquoise killifish</name>
    <dbReference type="NCBI Taxonomy" id="105023"/>
    <lineage>
        <taxon>Eukaryota</taxon>
        <taxon>Metazoa</taxon>
        <taxon>Chordata</taxon>
        <taxon>Craniata</taxon>
        <taxon>Vertebrata</taxon>
        <taxon>Euteleostomi</taxon>
        <taxon>Actinopterygii</taxon>
        <taxon>Neopterygii</taxon>
        <taxon>Teleostei</taxon>
        <taxon>Neoteleostei</taxon>
        <taxon>Acanthomorphata</taxon>
        <taxon>Ovalentaria</taxon>
        <taxon>Atherinomorphae</taxon>
        <taxon>Cyprinodontiformes</taxon>
        <taxon>Nothobranchiidae</taxon>
        <taxon>Nothobranchius</taxon>
    </lineage>
</organism>
<dbReference type="CTD" id="555679"/>
<reference evidence="4" key="1">
    <citation type="submission" date="2016-05" db="EMBL/GenBank/DDBJ databases">
        <authorList>
            <person name="Lavstsen T."/>
            <person name="Jespersen J.S."/>
        </authorList>
    </citation>
    <scope>NUCLEOTIDE SEQUENCE</scope>
    <source>
        <tissue evidence="4">Brain</tissue>
    </source>
</reference>
<dbReference type="EMBL" id="HADY01005234">
    <property type="protein sequence ID" value="SBP43719.1"/>
    <property type="molecule type" value="Transcribed_RNA"/>
</dbReference>
<proteinExistence type="predicted"/>
<evidence type="ECO:0000313" key="4">
    <source>
        <dbReference type="EMBL" id="SBP43719.1"/>
    </source>
</evidence>
<feature type="compositionally biased region" description="Low complexity" evidence="1">
    <location>
        <begin position="151"/>
        <end position="174"/>
    </location>
</feature>
<gene>
    <name evidence="4" type="primary">SCPP5</name>
    <name evidence="3" type="ORF">G4P62_002493</name>
</gene>
<reference evidence="3" key="3">
    <citation type="submission" date="2020-03" db="EMBL/GenBank/DDBJ databases">
        <title>Intra-Species Differences in Population Size shape Life History and Genome Evolution.</title>
        <authorList>
            <person name="Willemsen D."/>
            <person name="Cui R."/>
            <person name="Valenzano D.R."/>
        </authorList>
    </citation>
    <scope>NUCLEOTIDE SEQUENCE</scope>
    <source>
        <strain evidence="3">GRZ</strain>
        <tissue evidence="3">Whole</tissue>
    </source>
</reference>
<evidence type="ECO:0000256" key="2">
    <source>
        <dbReference type="SAM" id="SignalP"/>
    </source>
</evidence>
<name>A0A1A7ZLX6_NOTFU</name>
<accession>A0A1A7ZLX6</accession>
<evidence type="ECO:0000313" key="3">
    <source>
        <dbReference type="EMBL" id="KAF7217889.1"/>
    </source>
</evidence>
<dbReference type="KEGG" id="nfu:107375240"/>
<dbReference type="EMBL" id="JAAVVJ010000008">
    <property type="protein sequence ID" value="KAF7217889.1"/>
    <property type="molecule type" value="Genomic_DNA"/>
</dbReference>
<evidence type="ECO:0000256" key="1">
    <source>
        <dbReference type="SAM" id="MobiDB-lite"/>
    </source>
</evidence>
<dbReference type="GeneID" id="107375240"/>
<dbReference type="Proteomes" id="UP000822369">
    <property type="component" value="Chromosome 8"/>
</dbReference>
<feature type="region of interest" description="Disordered" evidence="1">
    <location>
        <begin position="111"/>
        <end position="174"/>
    </location>
</feature>
<dbReference type="OrthoDB" id="8926847at2759"/>
<dbReference type="AlphaFoldDB" id="A0A1A7ZLX6"/>
<protein>
    <submittedName>
        <fullName evidence="3">LOC107375240-like protein</fullName>
    </submittedName>
    <submittedName>
        <fullName evidence="4">Secretory calcium-binding phosphoprotein 5</fullName>
    </submittedName>
</protein>
<sequence>MKLAILCLCLAGTACALPYQYMPHYTGFRQQEPPTQVKTPFTAGFPQPALPGAYSVEFIYPHRIVGGATGTNQAQTFPSYGFIKYSIPQPPGRQSVEVFYPYDFTQQKILPHMPPFSNSPMGQDIPQFGFPPLSNPQQPMNMPSVDANAHPSQNPLQPLLQDQPTQTSQAPAKA</sequence>
<reference evidence="4" key="2">
    <citation type="submission" date="2016-06" db="EMBL/GenBank/DDBJ databases">
        <title>The genome of a short-lived fish provides insights into sex chromosome evolution and the genetic control of aging.</title>
        <authorList>
            <person name="Reichwald K."/>
            <person name="Felder M."/>
            <person name="Petzold A."/>
            <person name="Koch P."/>
            <person name="Groth M."/>
            <person name="Platzer M."/>
        </authorList>
    </citation>
    <scope>NUCLEOTIDE SEQUENCE</scope>
    <source>
        <tissue evidence="4">Brain</tissue>
    </source>
</reference>
<keyword evidence="2" id="KW-0732">Signal</keyword>
<feature type="signal peptide" evidence="2">
    <location>
        <begin position="1"/>
        <end position="16"/>
    </location>
</feature>
<dbReference type="OMA" id="SHGFIKY"/>
<dbReference type="PROSITE" id="PS51257">
    <property type="entry name" value="PROKAR_LIPOPROTEIN"/>
    <property type="match status" value="1"/>
</dbReference>
<feature type="chain" id="PRO_5008364898" evidence="2">
    <location>
        <begin position="17"/>
        <end position="174"/>
    </location>
</feature>